<accession>A0A1H3I0F1</accession>
<dbReference type="AlphaFoldDB" id="A0A1H3I0F1"/>
<dbReference type="SUPFAM" id="SSF55347">
    <property type="entry name" value="Glyceraldehyde-3-phosphate dehydrogenase-like, C-terminal domain"/>
    <property type="match status" value="1"/>
</dbReference>
<organism evidence="4 5">
    <name type="scientific">Evansella caseinilytica</name>
    <dbReference type="NCBI Taxonomy" id="1503961"/>
    <lineage>
        <taxon>Bacteria</taxon>
        <taxon>Bacillati</taxon>
        <taxon>Bacillota</taxon>
        <taxon>Bacilli</taxon>
        <taxon>Bacillales</taxon>
        <taxon>Bacillaceae</taxon>
        <taxon>Evansella</taxon>
    </lineage>
</organism>
<dbReference type="InterPro" id="IPR036291">
    <property type="entry name" value="NAD(P)-bd_dom_sf"/>
</dbReference>
<sequence>MSIVKAGLIGCGNISTIYLENCHHFEHLAIVACADLNLERAQAQAEKYHIAKAGTVEELLQDPEIELVINLTIPQAHAEICIQALEAGKHVYTEKPLAVTLEEGQQIMKIANEKGLLVGCAPDTFLGAGIQTAIQVIQNGEIGTPIGASAFMIGRGHEHWHPDPAFYYDVGGGPMFDMGPYYLTALVALLGPMNRLSGSARISYPERTILSAPKAGTKIRVATPTHLSGVIDFANGAVATITTSFDAFGGSTLPPLEIYGSEGTLLVPDPNTFDGPVKLRKRDEAEFVEIPLSHHDKENSRGIGIADMAASILAGDRHRASGELGYHVLEAMHGFHAASSSGSYYQMESSCRKPEPLPVGFRFPRVETT</sequence>
<dbReference type="Proteomes" id="UP000198935">
    <property type="component" value="Unassembled WGS sequence"/>
</dbReference>
<evidence type="ECO:0000313" key="4">
    <source>
        <dbReference type="EMBL" id="SDY21163.1"/>
    </source>
</evidence>
<dbReference type="InterPro" id="IPR055170">
    <property type="entry name" value="GFO_IDH_MocA-like_dom"/>
</dbReference>
<keyword evidence="1" id="KW-0560">Oxidoreductase</keyword>
<dbReference type="Pfam" id="PF22725">
    <property type="entry name" value="GFO_IDH_MocA_C3"/>
    <property type="match status" value="1"/>
</dbReference>
<proteinExistence type="predicted"/>
<evidence type="ECO:0000259" key="2">
    <source>
        <dbReference type="Pfam" id="PF01408"/>
    </source>
</evidence>
<gene>
    <name evidence="4" type="ORF">SAMN05421736_101673</name>
</gene>
<feature type="domain" description="Gfo/Idh/MocA-like oxidoreductase N-terminal" evidence="2">
    <location>
        <begin position="5"/>
        <end position="118"/>
    </location>
</feature>
<dbReference type="InterPro" id="IPR000683">
    <property type="entry name" value="Gfo/Idh/MocA-like_OxRdtase_N"/>
</dbReference>
<keyword evidence="5" id="KW-1185">Reference proteome</keyword>
<dbReference type="Gene3D" id="3.40.50.720">
    <property type="entry name" value="NAD(P)-binding Rossmann-like Domain"/>
    <property type="match status" value="1"/>
</dbReference>
<evidence type="ECO:0000313" key="5">
    <source>
        <dbReference type="Proteomes" id="UP000198935"/>
    </source>
</evidence>
<evidence type="ECO:0000256" key="1">
    <source>
        <dbReference type="ARBA" id="ARBA00023002"/>
    </source>
</evidence>
<dbReference type="SUPFAM" id="SSF51735">
    <property type="entry name" value="NAD(P)-binding Rossmann-fold domains"/>
    <property type="match status" value="1"/>
</dbReference>
<name>A0A1H3I0F1_9BACI</name>
<dbReference type="InterPro" id="IPR050463">
    <property type="entry name" value="Gfo/Idh/MocA_oxidrdct_glycsds"/>
</dbReference>
<feature type="domain" description="GFO/IDH/MocA-like oxidoreductase" evidence="3">
    <location>
        <begin position="130"/>
        <end position="265"/>
    </location>
</feature>
<dbReference type="PANTHER" id="PTHR43818">
    <property type="entry name" value="BCDNA.GH03377"/>
    <property type="match status" value="1"/>
</dbReference>
<evidence type="ECO:0000259" key="3">
    <source>
        <dbReference type="Pfam" id="PF22725"/>
    </source>
</evidence>
<dbReference type="STRING" id="1503961.SAMN05421736_101673"/>
<dbReference type="OrthoDB" id="9815825at2"/>
<dbReference type="EMBL" id="FNPI01000001">
    <property type="protein sequence ID" value="SDY21163.1"/>
    <property type="molecule type" value="Genomic_DNA"/>
</dbReference>
<dbReference type="GO" id="GO:0016491">
    <property type="term" value="F:oxidoreductase activity"/>
    <property type="evidence" value="ECO:0007669"/>
    <property type="project" value="UniProtKB-KW"/>
</dbReference>
<protein>
    <submittedName>
        <fullName evidence="4">Predicted dehydrogenase</fullName>
    </submittedName>
</protein>
<dbReference type="GO" id="GO:0000166">
    <property type="term" value="F:nucleotide binding"/>
    <property type="evidence" value="ECO:0007669"/>
    <property type="project" value="InterPro"/>
</dbReference>
<dbReference type="PANTHER" id="PTHR43818:SF11">
    <property type="entry name" value="BCDNA.GH03377"/>
    <property type="match status" value="1"/>
</dbReference>
<dbReference type="Gene3D" id="3.30.360.10">
    <property type="entry name" value="Dihydrodipicolinate Reductase, domain 2"/>
    <property type="match status" value="1"/>
</dbReference>
<reference evidence="5" key="1">
    <citation type="submission" date="2016-10" db="EMBL/GenBank/DDBJ databases">
        <authorList>
            <person name="Varghese N."/>
            <person name="Submissions S."/>
        </authorList>
    </citation>
    <scope>NUCLEOTIDE SEQUENCE [LARGE SCALE GENOMIC DNA]</scope>
    <source>
        <strain evidence="5">SP</strain>
    </source>
</reference>
<dbReference type="Pfam" id="PF01408">
    <property type="entry name" value="GFO_IDH_MocA"/>
    <property type="match status" value="1"/>
</dbReference>